<comment type="caution">
    <text evidence="2">The sequence shown here is derived from an EMBL/GenBank/DDBJ whole genome shotgun (WGS) entry which is preliminary data.</text>
</comment>
<gene>
    <name evidence="2" type="ORF">CC78DRAFT_528854</name>
</gene>
<evidence type="ECO:0000256" key="1">
    <source>
        <dbReference type="SAM" id="SignalP"/>
    </source>
</evidence>
<protein>
    <recommendedName>
        <fullName evidence="4">Secreted protein</fullName>
    </recommendedName>
</protein>
<evidence type="ECO:0000313" key="2">
    <source>
        <dbReference type="EMBL" id="KAF2269665.1"/>
    </source>
</evidence>
<keyword evidence="1" id="KW-0732">Signal</keyword>
<reference evidence="3" key="1">
    <citation type="journal article" date="2020" name="Stud. Mycol.">
        <title>101 Dothideomycetes genomes: A test case for predicting lifestyles and emergence of pathogens.</title>
        <authorList>
            <person name="Haridas S."/>
            <person name="Albert R."/>
            <person name="Binder M."/>
            <person name="Bloem J."/>
            <person name="LaButti K."/>
            <person name="Salamov A."/>
            <person name="Andreopoulos B."/>
            <person name="Baker S."/>
            <person name="Barry K."/>
            <person name="Bills G."/>
            <person name="Bluhm B."/>
            <person name="Cannon C."/>
            <person name="Castanera R."/>
            <person name="Culley D."/>
            <person name="Daum C."/>
            <person name="Ezra D."/>
            <person name="Gonzalez J."/>
            <person name="Henrissat B."/>
            <person name="Kuo A."/>
            <person name="Liang C."/>
            <person name="Lipzen A."/>
            <person name="Lutzoni F."/>
            <person name="Magnuson J."/>
            <person name="Mondo S."/>
            <person name="Nolan M."/>
            <person name="Ohm R."/>
            <person name="Pangilinan J."/>
            <person name="Park H.-J."/>
            <person name="Ramirez L."/>
            <person name="Alfaro M."/>
            <person name="Sun H."/>
            <person name="Tritt A."/>
            <person name="Yoshinaga Y."/>
            <person name="Zwiers L.-H."/>
            <person name="Turgeon B."/>
            <person name="Goodwin S."/>
            <person name="Spatafora J."/>
            <person name="Crous P."/>
            <person name="Grigoriev I."/>
        </authorList>
    </citation>
    <scope>NUCLEOTIDE SEQUENCE [LARGE SCALE GENOMIC DNA]</scope>
    <source>
        <strain evidence="3">CBS 304.66</strain>
    </source>
</reference>
<sequence>MYCLFIHLHLLLITFCFLHALPSSILTTSIKFPITRKAQIGALSRTGFVLDSQISFQRTSSSSNI</sequence>
<name>A0A9P4TQS7_9PLEO</name>
<accession>A0A9P4TQS7</accession>
<evidence type="ECO:0008006" key="4">
    <source>
        <dbReference type="Google" id="ProtNLM"/>
    </source>
</evidence>
<evidence type="ECO:0000313" key="3">
    <source>
        <dbReference type="Proteomes" id="UP000800093"/>
    </source>
</evidence>
<organism evidence="2 3">
    <name type="scientific">Lojkania enalia</name>
    <dbReference type="NCBI Taxonomy" id="147567"/>
    <lineage>
        <taxon>Eukaryota</taxon>
        <taxon>Fungi</taxon>
        <taxon>Dikarya</taxon>
        <taxon>Ascomycota</taxon>
        <taxon>Pezizomycotina</taxon>
        <taxon>Dothideomycetes</taxon>
        <taxon>Pleosporomycetidae</taxon>
        <taxon>Pleosporales</taxon>
        <taxon>Pleosporales incertae sedis</taxon>
        <taxon>Lojkania</taxon>
    </lineage>
</organism>
<dbReference type="Proteomes" id="UP000800093">
    <property type="component" value="Unassembled WGS sequence"/>
</dbReference>
<feature type="chain" id="PRO_5040493670" description="Secreted protein" evidence="1">
    <location>
        <begin position="21"/>
        <end position="65"/>
    </location>
</feature>
<proteinExistence type="predicted"/>
<dbReference type="AlphaFoldDB" id="A0A9P4TQS7"/>
<dbReference type="EMBL" id="ML986581">
    <property type="protein sequence ID" value="KAF2269665.1"/>
    <property type="molecule type" value="Genomic_DNA"/>
</dbReference>
<keyword evidence="3" id="KW-1185">Reference proteome</keyword>
<feature type="signal peptide" evidence="1">
    <location>
        <begin position="1"/>
        <end position="20"/>
    </location>
</feature>